<reference evidence="4" key="1">
    <citation type="submission" date="2018-12" db="EMBL/GenBank/DDBJ databases">
        <title>Genome sequence of Peanibacillus sp.</title>
        <authorList>
            <person name="Subramani G."/>
            <person name="Srinivasan S."/>
            <person name="Kim M.K."/>
        </authorList>
    </citation>
    <scope>NUCLEOTIDE SEQUENCE [LARGE SCALE GENOMIC DNA]</scope>
    <source>
        <strain evidence="4">18JY67-1</strain>
    </source>
</reference>
<feature type="domain" description="Transglutaminase-like" evidence="2">
    <location>
        <begin position="309"/>
        <end position="373"/>
    </location>
</feature>
<dbReference type="KEGG" id="palb:EJC50_10835"/>
<dbReference type="RefSeq" id="WP_126015318.1">
    <property type="nucleotide sequence ID" value="NZ_CP034437.1"/>
</dbReference>
<evidence type="ECO:0000313" key="4">
    <source>
        <dbReference type="Proteomes" id="UP000272528"/>
    </source>
</evidence>
<dbReference type="InterPro" id="IPR052557">
    <property type="entry name" value="CAP/Cytokinesis_protein"/>
</dbReference>
<proteinExistence type="predicted"/>
<feature type="transmembrane region" description="Helical" evidence="1">
    <location>
        <begin position="164"/>
        <end position="191"/>
    </location>
</feature>
<dbReference type="InterPro" id="IPR038765">
    <property type="entry name" value="Papain-like_cys_pep_sf"/>
</dbReference>
<dbReference type="SMART" id="SM00460">
    <property type="entry name" value="TGc"/>
    <property type="match status" value="1"/>
</dbReference>
<dbReference type="PANTHER" id="PTHR46333">
    <property type="entry name" value="CYTOKINESIS PROTEIN 3"/>
    <property type="match status" value="1"/>
</dbReference>
<dbReference type="PANTHER" id="PTHR46333:SF2">
    <property type="entry name" value="CYTOKINESIS PROTEIN 3"/>
    <property type="match status" value="1"/>
</dbReference>
<dbReference type="EMBL" id="CP034437">
    <property type="protein sequence ID" value="AZN40089.1"/>
    <property type="molecule type" value="Genomic_DNA"/>
</dbReference>
<dbReference type="SUPFAM" id="SSF54001">
    <property type="entry name" value="Cysteine proteinases"/>
    <property type="match status" value="1"/>
</dbReference>
<sequence>MHSWVLPMLKPEPVALMVLLILLVSIIQGMRRGAPRSAKHLFFFIWQAASVVLALVIAGKVSTRLSPVIRDLLVERHIVVPKEELSSMKQLWYTFITSLRDFELLRFSALFLLSYAIVRSLLQFIEPLFEVVYDRFVRSEQAADSGRQHSRMPQRMRSGTASRATGALLGALLGAGRAFLVIAILFVYVSLLPGAAGVDSIRASALYKKTAAEILTPVAGDVLKQGPVFSDAVQAEFRKVLERKYEVIDAAVPANIEAAAVKVTKNAHTDEEKARALYDWIGTRIAYDWDKANNYVNKNIWKEQTPVETFDTRKGVCIDVARLYAVMARSIGLDVKVVTGLGATGSGGYGPHAWNEVKLADQGGKWIPLDATWASSGDWFNPKGFASSHIQQA</sequence>
<feature type="transmembrane region" description="Helical" evidence="1">
    <location>
        <begin position="12"/>
        <end position="29"/>
    </location>
</feature>
<evidence type="ECO:0000256" key="1">
    <source>
        <dbReference type="SAM" id="Phobius"/>
    </source>
</evidence>
<keyword evidence="1" id="KW-1133">Transmembrane helix</keyword>
<gene>
    <name evidence="3" type="ORF">EJC50_10835</name>
</gene>
<dbReference type="Gene3D" id="3.10.620.30">
    <property type="match status" value="1"/>
</dbReference>
<accession>A0A3Q8X4V0</accession>
<feature type="transmembrane region" description="Helical" evidence="1">
    <location>
        <begin position="41"/>
        <end position="59"/>
    </location>
</feature>
<organism evidence="3 4">
    <name type="scientific">Paenibacillus albus</name>
    <dbReference type="NCBI Taxonomy" id="2495582"/>
    <lineage>
        <taxon>Bacteria</taxon>
        <taxon>Bacillati</taxon>
        <taxon>Bacillota</taxon>
        <taxon>Bacilli</taxon>
        <taxon>Bacillales</taxon>
        <taxon>Paenibacillaceae</taxon>
        <taxon>Paenibacillus</taxon>
    </lineage>
</organism>
<dbReference type="OrthoDB" id="1817605at2"/>
<keyword evidence="4" id="KW-1185">Reference proteome</keyword>
<evidence type="ECO:0000313" key="3">
    <source>
        <dbReference type="EMBL" id="AZN40089.1"/>
    </source>
</evidence>
<dbReference type="AlphaFoldDB" id="A0A3Q8X4V0"/>
<keyword evidence="1" id="KW-0472">Membrane</keyword>
<dbReference type="InterPro" id="IPR002931">
    <property type="entry name" value="Transglutaminase-like"/>
</dbReference>
<protein>
    <submittedName>
        <fullName evidence="3">Transglutaminase domain-containing protein</fullName>
    </submittedName>
</protein>
<keyword evidence="1" id="KW-0812">Transmembrane</keyword>
<dbReference type="GO" id="GO:0005737">
    <property type="term" value="C:cytoplasm"/>
    <property type="evidence" value="ECO:0007669"/>
    <property type="project" value="TreeGrafter"/>
</dbReference>
<evidence type="ECO:0000259" key="2">
    <source>
        <dbReference type="SMART" id="SM00460"/>
    </source>
</evidence>
<dbReference type="Proteomes" id="UP000272528">
    <property type="component" value="Chromosome"/>
</dbReference>
<name>A0A3Q8X4V0_9BACL</name>
<dbReference type="Pfam" id="PF01841">
    <property type="entry name" value="Transglut_core"/>
    <property type="match status" value="1"/>
</dbReference>